<dbReference type="GO" id="GO:0046872">
    <property type="term" value="F:metal ion binding"/>
    <property type="evidence" value="ECO:0007669"/>
    <property type="project" value="UniProtKB-KW"/>
</dbReference>
<organism evidence="4 5">
    <name type="scientific">Thyridium curvatum</name>
    <dbReference type="NCBI Taxonomy" id="1093900"/>
    <lineage>
        <taxon>Eukaryota</taxon>
        <taxon>Fungi</taxon>
        <taxon>Dikarya</taxon>
        <taxon>Ascomycota</taxon>
        <taxon>Pezizomycotina</taxon>
        <taxon>Sordariomycetes</taxon>
        <taxon>Sordariomycetidae</taxon>
        <taxon>Thyridiales</taxon>
        <taxon>Thyridiaceae</taxon>
        <taxon>Thyridium</taxon>
    </lineage>
</organism>
<dbReference type="Proteomes" id="UP000319257">
    <property type="component" value="Unassembled WGS sequence"/>
</dbReference>
<dbReference type="PROSITE" id="PS51471">
    <property type="entry name" value="FE2OG_OXY"/>
    <property type="match status" value="1"/>
</dbReference>
<dbReference type="Pfam" id="PF14226">
    <property type="entry name" value="DIOX_N"/>
    <property type="match status" value="1"/>
</dbReference>
<dbReference type="InterPro" id="IPR026992">
    <property type="entry name" value="DIOX_N"/>
</dbReference>
<evidence type="ECO:0000256" key="1">
    <source>
        <dbReference type="ARBA" id="ARBA00008056"/>
    </source>
</evidence>
<keyword evidence="2" id="KW-0479">Metal-binding</keyword>
<feature type="domain" description="Fe2OG dioxygenase" evidence="3">
    <location>
        <begin position="184"/>
        <end position="286"/>
    </location>
</feature>
<keyword evidence="2" id="KW-0560">Oxidoreductase</keyword>
<dbReference type="PRINTS" id="PR00682">
    <property type="entry name" value="IPNSYNTHASE"/>
</dbReference>
<dbReference type="Gene3D" id="2.60.120.330">
    <property type="entry name" value="B-lactam Antibiotic, Isopenicillin N Synthase, Chain"/>
    <property type="match status" value="1"/>
</dbReference>
<reference evidence="4 5" key="1">
    <citation type="submission" date="2019-06" db="EMBL/GenBank/DDBJ databases">
        <title>Draft genome sequence of the filamentous fungus Phialemoniopsis curvata isolated from diesel fuel.</title>
        <authorList>
            <person name="Varaljay V.A."/>
            <person name="Lyon W.J."/>
            <person name="Crouch A.L."/>
            <person name="Drake C.E."/>
            <person name="Hollomon J.M."/>
            <person name="Nadeau L.J."/>
            <person name="Nunn H.S."/>
            <person name="Stevenson B.S."/>
            <person name="Bojanowski C.L."/>
            <person name="Crookes-Goodson W.J."/>
        </authorList>
    </citation>
    <scope>NUCLEOTIDE SEQUENCE [LARGE SCALE GENOMIC DNA]</scope>
    <source>
        <strain evidence="4 5">D216</strain>
    </source>
</reference>
<dbReference type="InterPro" id="IPR027443">
    <property type="entry name" value="IPNS-like_sf"/>
</dbReference>
<sequence length="326" mass="35638">MDDLVTKDFVIPTVDIGPYLDDPGSEAAQQVVQDVKTACTTSGFFSLKGHGISKELQQQLLRAAKSLFSLPLEDKRALSTGTVLKNRGYEVIGAQLLQPGALPDLKEGFYIGQPIPAGDERARRHPFFMGENVFPPNVPDSEIKEPTESYFQAVFQLSLKVIEILAKGLPYGDGIFDDFVSNDPVCTLRLLHYPPQTSRDELQLGAGAHTDFGAITLLYQDNMGGLEVRNPSTGQWVPVAPDPDAYVVNIGDMLAIWTRGIYKSTLHRVINRSGGDRYSVPFFFDGNLDVRLAPLDGSGCDGGEAPTVEEHMLERFGTTYKGGKKG</sequence>
<evidence type="ECO:0000313" key="4">
    <source>
        <dbReference type="EMBL" id="TPX18855.1"/>
    </source>
</evidence>
<proteinExistence type="inferred from homology"/>
<dbReference type="EMBL" id="SKBQ01000107">
    <property type="protein sequence ID" value="TPX18855.1"/>
    <property type="molecule type" value="Genomic_DNA"/>
</dbReference>
<protein>
    <recommendedName>
        <fullName evidence="3">Fe2OG dioxygenase domain-containing protein</fullName>
    </recommendedName>
</protein>
<dbReference type="InterPro" id="IPR044861">
    <property type="entry name" value="IPNS-like_FE2OG_OXY"/>
</dbReference>
<dbReference type="InterPro" id="IPR050231">
    <property type="entry name" value="Iron_ascorbate_oxido_reductase"/>
</dbReference>
<dbReference type="GO" id="GO:0044283">
    <property type="term" value="P:small molecule biosynthetic process"/>
    <property type="evidence" value="ECO:0007669"/>
    <property type="project" value="UniProtKB-ARBA"/>
</dbReference>
<gene>
    <name evidence="4" type="ORF">E0L32_011470</name>
</gene>
<dbReference type="SUPFAM" id="SSF51197">
    <property type="entry name" value="Clavaminate synthase-like"/>
    <property type="match status" value="1"/>
</dbReference>
<comment type="similarity">
    <text evidence="1 2">Belongs to the iron/ascorbate-dependent oxidoreductase family.</text>
</comment>
<dbReference type="STRING" id="1093900.A0A507B6S6"/>
<dbReference type="GO" id="GO:0016491">
    <property type="term" value="F:oxidoreductase activity"/>
    <property type="evidence" value="ECO:0007669"/>
    <property type="project" value="UniProtKB-KW"/>
</dbReference>
<dbReference type="InterPro" id="IPR005123">
    <property type="entry name" value="Oxoglu/Fe-dep_dioxygenase_dom"/>
</dbReference>
<dbReference type="AlphaFoldDB" id="A0A507B6S6"/>
<dbReference type="Pfam" id="PF03171">
    <property type="entry name" value="2OG-FeII_Oxy"/>
    <property type="match status" value="1"/>
</dbReference>
<dbReference type="OrthoDB" id="288590at2759"/>
<comment type="caution">
    <text evidence="4">The sequence shown here is derived from an EMBL/GenBank/DDBJ whole genome shotgun (WGS) entry which is preliminary data.</text>
</comment>
<dbReference type="GeneID" id="41978917"/>
<accession>A0A507B6S6</accession>
<keyword evidence="5" id="KW-1185">Reference proteome</keyword>
<evidence type="ECO:0000256" key="2">
    <source>
        <dbReference type="RuleBase" id="RU003682"/>
    </source>
</evidence>
<evidence type="ECO:0000259" key="3">
    <source>
        <dbReference type="PROSITE" id="PS51471"/>
    </source>
</evidence>
<dbReference type="PANTHER" id="PTHR47990">
    <property type="entry name" value="2-OXOGLUTARATE (2OG) AND FE(II)-DEPENDENT OXYGENASE SUPERFAMILY PROTEIN-RELATED"/>
    <property type="match status" value="1"/>
</dbReference>
<dbReference type="RefSeq" id="XP_031000566.1">
    <property type="nucleotide sequence ID" value="XM_031134202.1"/>
</dbReference>
<keyword evidence="2" id="KW-0408">Iron</keyword>
<evidence type="ECO:0000313" key="5">
    <source>
        <dbReference type="Proteomes" id="UP000319257"/>
    </source>
</evidence>
<dbReference type="InParanoid" id="A0A507B6S6"/>
<name>A0A507B6S6_9PEZI</name>